<dbReference type="SUPFAM" id="SSF50104">
    <property type="entry name" value="Translation proteins SH3-like domain"/>
    <property type="match status" value="1"/>
</dbReference>
<name>A0A346E101_9FLAO</name>
<protein>
    <recommendedName>
        <fullName evidence="1">KOW domain-containing protein</fullName>
    </recommendedName>
</protein>
<dbReference type="AlphaFoldDB" id="A0A346E101"/>
<dbReference type="InterPro" id="IPR008991">
    <property type="entry name" value="Translation_prot_SH3-like_sf"/>
</dbReference>
<dbReference type="Pfam" id="PF00467">
    <property type="entry name" value="KOW"/>
    <property type="match status" value="1"/>
</dbReference>
<dbReference type="RefSeq" id="WP_158380362.1">
    <property type="nucleotide sequence ID" value="NZ_CP028359.1"/>
</dbReference>
<sequence>MTIKNKDNILLKSGNHKGKKGKVIKIIKTRALVELLTKEVNRLIEMDFSNLLVIYRPILNKENFLNAKKFKILNNVLRKMIKMNKELNYLFSREEFKNFLKIRSLENIKNKQ</sequence>
<dbReference type="EMBL" id="CP028359">
    <property type="protein sequence ID" value="AXN02656.1"/>
    <property type="molecule type" value="Genomic_DNA"/>
</dbReference>
<accession>A0A346E101</accession>
<gene>
    <name evidence="2" type="ORF">C9I73_119</name>
</gene>
<evidence type="ECO:0000313" key="3">
    <source>
        <dbReference type="Proteomes" id="UP000257017"/>
    </source>
</evidence>
<feature type="domain" description="KOW" evidence="1">
    <location>
        <begin position="7"/>
        <end position="34"/>
    </location>
</feature>
<dbReference type="InterPro" id="IPR005824">
    <property type="entry name" value="KOW"/>
</dbReference>
<organism evidence="2 3">
    <name type="scientific">Candidatus Karelsulcia muelleri</name>
    <dbReference type="NCBI Taxonomy" id="336810"/>
    <lineage>
        <taxon>Bacteria</taxon>
        <taxon>Pseudomonadati</taxon>
        <taxon>Bacteroidota</taxon>
        <taxon>Flavobacteriia</taxon>
        <taxon>Flavobacteriales</taxon>
        <taxon>Candidatus Karelsulcia</taxon>
    </lineage>
</organism>
<proteinExistence type="predicted"/>
<reference evidence="2 3" key="1">
    <citation type="submission" date="2018-03" db="EMBL/GenBank/DDBJ databases">
        <title>A parallel universe: an anciently diverged bacterial symbiosis in a Hawaiian planthopper (Hemiptera: Cixiidae) reveals rearranged nutritional responsibilities.</title>
        <authorList>
            <person name="Bennett G."/>
            <person name="Mao M."/>
        </authorList>
    </citation>
    <scope>NUCLEOTIDE SEQUENCE [LARGE SCALE GENOMIC DNA]</scope>
    <source>
        <strain evidence="2 3">OLIH</strain>
    </source>
</reference>
<evidence type="ECO:0000259" key="1">
    <source>
        <dbReference type="Pfam" id="PF00467"/>
    </source>
</evidence>
<evidence type="ECO:0000313" key="2">
    <source>
        <dbReference type="EMBL" id="AXN02656.1"/>
    </source>
</evidence>
<dbReference type="Proteomes" id="UP000257017">
    <property type="component" value="Chromosome"/>
</dbReference>